<feature type="compositionally biased region" description="Polar residues" evidence="13">
    <location>
        <begin position="554"/>
        <end position="574"/>
    </location>
</feature>
<dbReference type="InterPro" id="IPR027008">
    <property type="entry name" value="Teashirt_fam"/>
</dbReference>
<dbReference type="GO" id="GO:0000981">
    <property type="term" value="F:DNA-binding transcription factor activity, RNA polymerase II-specific"/>
    <property type="evidence" value="ECO:0007669"/>
    <property type="project" value="TreeGrafter"/>
</dbReference>
<dbReference type="PANTHER" id="PTHR12487">
    <property type="entry name" value="TEASHIRT-RELATED"/>
    <property type="match status" value="1"/>
</dbReference>
<feature type="domain" description="C2H2-type" evidence="14">
    <location>
        <begin position="258"/>
        <end position="287"/>
    </location>
</feature>
<dbReference type="GO" id="GO:0003677">
    <property type="term" value="F:DNA binding"/>
    <property type="evidence" value="ECO:0007669"/>
    <property type="project" value="UniProtKB-KW"/>
</dbReference>
<feature type="region of interest" description="Disordered" evidence="13">
    <location>
        <begin position="89"/>
        <end position="123"/>
    </location>
</feature>
<keyword evidence="4" id="KW-0479">Metal-binding</keyword>
<dbReference type="SMART" id="SM00355">
    <property type="entry name" value="ZnF_C2H2"/>
    <property type="match status" value="4"/>
</dbReference>
<dbReference type="GO" id="GO:0008270">
    <property type="term" value="F:zinc ion binding"/>
    <property type="evidence" value="ECO:0007669"/>
    <property type="project" value="UniProtKB-KW"/>
</dbReference>
<feature type="region of interest" description="Disordered" evidence="13">
    <location>
        <begin position="473"/>
        <end position="492"/>
    </location>
</feature>
<feature type="compositionally biased region" description="Polar residues" evidence="13">
    <location>
        <begin position="475"/>
        <end position="492"/>
    </location>
</feature>
<evidence type="ECO:0000256" key="12">
    <source>
        <dbReference type="PROSITE-ProRule" id="PRU00042"/>
    </source>
</evidence>
<keyword evidence="8" id="KW-0805">Transcription regulation</keyword>
<gene>
    <name evidence="15" type="primary">Tshz1</name>
</gene>
<name>A0A6F9DV16_9ASCI</name>
<reference evidence="15" key="1">
    <citation type="submission" date="2020-04" db="EMBL/GenBank/DDBJ databases">
        <authorList>
            <person name="Neveu A P."/>
        </authorList>
    </citation>
    <scope>NUCLEOTIDE SEQUENCE</scope>
    <source>
        <tissue evidence="15">Whole embryo</tissue>
    </source>
</reference>
<evidence type="ECO:0000256" key="2">
    <source>
        <dbReference type="ARBA" id="ARBA00022473"/>
    </source>
</evidence>
<evidence type="ECO:0000256" key="1">
    <source>
        <dbReference type="ARBA" id="ARBA00007158"/>
    </source>
</evidence>
<keyword evidence="2" id="KW-0217">Developmental protein</keyword>
<keyword evidence="11" id="KW-0539">Nucleus</keyword>
<protein>
    <submittedName>
        <fullName evidence="15">Zinc finger protein 130</fullName>
    </submittedName>
</protein>
<dbReference type="InterPro" id="IPR013087">
    <property type="entry name" value="Znf_C2H2_type"/>
</dbReference>
<dbReference type="AlphaFoldDB" id="A0A6F9DV16"/>
<evidence type="ECO:0000256" key="5">
    <source>
        <dbReference type="ARBA" id="ARBA00022737"/>
    </source>
</evidence>
<feature type="compositionally biased region" description="Basic and acidic residues" evidence="13">
    <location>
        <begin position="670"/>
        <end position="685"/>
    </location>
</feature>
<evidence type="ECO:0000256" key="6">
    <source>
        <dbReference type="ARBA" id="ARBA00022771"/>
    </source>
</evidence>
<evidence type="ECO:0000259" key="14">
    <source>
        <dbReference type="PROSITE" id="PS50157"/>
    </source>
</evidence>
<keyword evidence="5" id="KW-0677">Repeat</keyword>
<evidence type="ECO:0000256" key="13">
    <source>
        <dbReference type="SAM" id="MobiDB-lite"/>
    </source>
</evidence>
<dbReference type="PROSITE" id="PS50157">
    <property type="entry name" value="ZINC_FINGER_C2H2_2"/>
    <property type="match status" value="2"/>
</dbReference>
<feature type="compositionally biased region" description="Basic and acidic residues" evidence="13">
    <location>
        <begin position="12"/>
        <end position="34"/>
    </location>
</feature>
<dbReference type="EMBL" id="LR791435">
    <property type="protein sequence ID" value="CAB3267297.1"/>
    <property type="molecule type" value="mRNA"/>
</dbReference>
<dbReference type="PROSITE" id="PS00028">
    <property type="entry name" value="ZINC_FINGER_C2H2_1"/>
    <property type="match status" value="3"/>
</dbReference>
<evidence type="ECO:0000256" key="4">
    <source>
        <dbReference type="ARBA" id="ARBA00022723"/>
    </source>
</evidence>
<evidence type="ECO:0000256" key="3">
    <source>
        <dbReference type="ARBA" id="ARBA00022491"/>
    </source>
</evidence>
<feature type="region of interest" description="Disordered" evidence="13">
    <location>
        <begin position="1"/>
        <end position="62"/>
    </location>
</feature>
<sequence length="946" mass="104628">MTRKKQGTPKKLNGELDKENTETKVTEDISEKPAVETMNKTVRSCDVKETTESSPTQPEVSAMDSSCEKLLAFTMDFLTNKANSLKSNGFQQSKEQNENKNNCTQSNRNRISPDILRSPISPQDENVTNCAKPALSNRQQNAENLAHHLSPILNGMDKLPFKDAASLTAARCVMDAMLQQQQFYEQCSSNWVNVQRTDNNCLSKSKAERYRWCVQGNNHKVPRTSNGSHVPSLKKPSTTVGSMQDKLFGTVFAGASKFNCRDCGSSFNTLVELTVHMNQTGHFRDKNLSPPKLAEEDWLPNVNKSNKRNSAKADSNSEKVLTCMGCGGLFDSLQDLSVHMIKTKHYEKVPSWRMWSPKQEATNENASRRKTTNQSTEKKSEAPPDISALLNSAYYFPYIGVMNNPAAAAYASSLLYSSPWMTPFLPSMLNSLYPLPLRAGFLPPASDANIRCAQCFKTFPSVQELASHIKETSHLHQNCSTPSSPNSANHDSANIQSDVAKLDSPGSDVVKGKTSEETKQKSFDFIKSLESTIQSAISKVEGPRVGTTPKRFSPFTSSLVNESENMASQSTNGNKTEEHLRKTPQKPSPESPLDLTVKREERPPVTIAAYSGSSPSKDPLQSIKENMKSLFSLMQKPEAPKPDYKPLVDEKLSSNPLEEMIRIVRNTTGGERKRSSSDPHPDLTPKKPKTSGLDLVKSGSSHVTNPIQQIQDLVDKKLNVTSQTYSRSVTSSSASVTSPPSTCSHVTSLCAFVTSSRYLLNTSQSDDVNSDDIKSVTTSQCTDASKTYKFEKLTTYQEILLHRCYAHLMTSNTRLSPQSPSDDAVVAIASTIGLPSGVVKDWLKRANDNPPFIRNHGDKPEVFCGFCSPHNVFSDVTQLAEHLQRHLEPTDEVTSAQQKIHFQGSMCFSTFRENVPSDSPNDVKNFRKLRCVDETQSGDDVIRVTG</sequence>
<evidence type="ECO:0000313" key="15">
    <source>
        <dbReference type="EMBL" id="CAB3267297.1"/>
    </source>
</evidence>
<feature type="domain" description="C2H2-type" evidence="14">
    <location>
        <begin position="450"/>
        <end position="479"/>
    </location>
</feature>
<evidence type="ECO:0000256" key="9">
    <source>
        <dbReference type="ARBA" id="ARBA00023125"/>
    </source>
</evidence>
<dbReference type="GO" id="GO:0005634">
    <property type="term" value="C:nucleus"/>
    <property type="evidence" value="ECO:0007669"/>
    <property type="project" value="TreeGrafter"/>
</dbReference>
<evidence type="ECO:0000256" key="7">
    <source>
        <dbReference type="ARBA" id="ARBA00022833"/>
    </source>
</evidence>
<keyword evidence="3" id="KW-0678">Repressor</keyword>
<feature type="region of interest" description="Disordered" evidence="13">
    <location>
        <begin position="357"/>
        <end position="383"/>
    </location>
</feature>
<keyword evidence="9" id="KW-0238">DNA-binding</keyword>
<dbReference type="PANTHER" id="PTHR12487:SF7">
    <property type="entry name" value="PROTEIN TEASHIRT-RELATED"/>
    <property type="match status" value="1"/>
</dbReference>
<keyword evidence="6 12" id="KW-0863">Zinc-finger</keyword>
<dbReference type="Gene3D" id="3.30.160.60">
    <property type="entry name" value="Classic Zinc Finger"/>
    <property type="match status" value="1"/>
</dbReference>
<proteinExistence type="evidence at transcript level"/>
<feature type="compositionally biased region" description="Low complexity" evidence="13">
    <location>
        <begin position="91"/>
        <end position="102"/>
    </location>
</feature>
<evidence type="ECO:0000256" key="11">
    <source>
        <dbReference type="ARBA" id="ARBA00023242"/>
    </source>
</evidence>
<organism evidence="15">
    <name type="scientific">Phallusia mammillata</name>
    <dbReference type="NCBI Taxonomy" id="59560"/>
    <lineage>
        <taxon>Eukaryota</taxon>
        <taxon>Metazoa</taxon>
        <taxon>Chordata</taxon>
        <taxon>Tunicata</taxon>
        <taxon>Ascidiacea</taxon>
        <taxon>Phlebobranchia</taxon>
        <taxon>Ascidiidae</taxon>
        <taxon>Phallusia</taxon>
    </lineage>
</organism>
<feature type="region of interest" description="Disordered" evidence="13">
    <location>
        <begin position="665"/>
        <end position="707"/>
    </location>
</feature>
<accession>A0A6F9DV16</accession>
<feature type="region of interest" description="Disordered" evidence="13">
    <location>
        <begin position="540"/>
        <end position="601"/>
    </location>
</feature>
<evidence type="ECO:0000256" key="8">
    <source>
        <dbReference type="ARBA" id="ARBA00023015"/>
    </source>
</evidence>
<evidence type="ECO:0000256" key="10">
    <source>
        <dbReference type="ARBA" id="ARBA00023163"/>
    </source>
</evidence>
<keyword evidence="10" id="KW-0804">Transcription</keyword>
<feature type="compositionally biased region" description="Polar residues" evidence="13">
    <location>
        <begin position="698"/>
        <end position="707"/>
    </location>
</feature>
<comment type="similarity">
    <text evidence="1">Belongs to the teashirt C2H2-type zinc-finger protein family.</text>
</comment>
<keyword evidence="7" id="KW-0862">Zinc</keyword>